<dbReference type="Gramene" id="Kaladp0053s0255.1.v1.1">
    <property type="protein sequence ID" value="Kaladp0053s0255.1.v1.1.CDS.1"/>
    <property type="gene ID" value="Kaladp0053s0255.v1.1"/>
</dbReference>
<dbReference type="EnsemblPlants" id="Kaladp0053s0255.1.v1.1">
    <property type="protein sequence ID" value="Kaladp0053s0255.1.v1.1.CDS.1"/>
    <property type="gene ID" value="Kaladp0053s0255.v1.1"/>
</dbReference>
<accession>A0A7N0U2T8</accession>
<organism evidence="2 3">
    <name type="scientific">Kalanchoe fedtschenkoi</name>
    <name type="common">Lavender scallops</name>
    <name type="synonym">South American air plant</name>
    <dbReference type="NCBI Taxonomy" id="63787"/>
    <lineage>
        <taxon>Eukaryota</taxon>
        <taxon>Viridiplantae</taxon>
        <taxon>Streptophyta</taxon>
        <taxon>Embryophyta</taxon>
        <taxon>Tracheophyta</taxon>
        <taxon>Spermatophyta</taxon>
        <taxon>Magnoliopsida</taxon>
        <taxon>eudicotyledons</taxon>
        <taxon>Gunneridae</taxon>
        <taxon>Pentapetalae</taxon>
        <taxon>Saxifragales</taxon>
        <taxon>Crassulaceae</taxon>
        <taxon>Kalanchoe</taxon>
    </lineage>
</organism>
<feature type="compositionally biased region" description="Basic and acidic residues" evidence="1">
    <location>
        <begin position="19"/>
        <end position="28"/>
    </location>
</feature>
<feature type="region of interest" description="Disordered" evidence="1">
    <location>
        <begin position="203"/>
        <end position="351"/>
    </location>
</feature>
<name>A0A7N0U2T8_KALFE</name>
<evidence type="ECO:0000313" key="3">
    <source>
        <dbReference type="Proteomes" id="UP000594263"/>
    </source>
</evidence>
<feature type="compositionally biased region" description="Low complexity" evidence="1">
    <location>
        <begin position="312"/>
        <end position="329"/>
    </location>
</feature>
<keyword evidence="3" id="KW-1185">Reference proteome</keyword>
<sequence length="351" mass="37546">MADSDGRDETGSSSKKTRVKDSQLEDHNQQPAAINNSNESREEEEAKEHQEEEPTVQETNRASREEEGDGNRDAATGEEKEEINEGAENPLLHGETIKKRKADHEGGSGVVTLTLVGGDLPGAQTGNTAMPMMMGRLGSEVVGLGGGGVSISAAGDWRSVPKVYKCNYCAWTTRTFQAMGGHVKGHSYAVRRAFAAAFASLDNQRAAAEEDPPEADHQEPPPRPAGQDEGGRDEENQKVDAGRLDLNELPAVEAREHHQEAPPPSMTISEPEAAASFDPPVAADNDHDAGAGRRFDLNELPAVEDEDEQHADIQPADNNAAAAQPQEQEASGDDKDADRHEPAEDSPAALD</sequence>
<feature type="region of interest" description="Disordered" evidence="1">
    <location>
        <begin position="1"/>
        <end position="105"/>
    </location>
</feature>
<reference evidence="2" key="1">
    <citation type="submission" date="2021-01" db="UniProtKB">
        <authorList>
            <consortium name="EnsemblPlants"/>
        </authorList>
    </citation>
    <scope>IDENTIFICATION</scope>
</reference>
<feature type="compositionally biased region" description="Basic and acidic residues" evidence="1">
    <location>
        <begin position="229"/>
        <end position="246"/>
    </location>
</feature>
<proteinExistence type="predicted"/>
<feature type="compositionally biased region" description="Basic and acidic residues" evidence="1">
    <location>
        <begin position="284"/>
        <end position="297"/>
    </location>
</feature>
<dbReference type="AlphaFoldDB" id="A0A7N0U2T8"/>
<evidence type="ECO:0000256" key="1">
    <source>
        <dbReference type="SAM" id="MobiDB-lite"/>
    </source>
</evidence>
<dbReference type="Proteomes" id="UP000594263">
    <property type="component" value="Unplaced"/>
</dbReference>
<feature type="compositionally biased region" description="Basic and acidic residues" evidence="1">
    <location>
        <begin position="61"/>
        <end position="78"/>
    </location>
</feature>
<feature type="compositionally biased region" description="Basic and acidic residues" evidence="1">
    <location>
        <begin position="332"/>
        <end position="343"/>
    </location>
</feature>
<evidence type="ECO:0008006" key="4">
    <source>
        <dbReference type="Google" id="ProtNLM"/>
    </source>
</evidence>
<protein>
    <recommendedName>
        <fullName evidence="4">C2H2-type domain-containing protein</fullName>
    </recommendedName>
</protein>
<feature type="compositionally biased region" description="Polar residues" evidence="1">
    <location>
        <begin position="29"/>
        <end position="38"/>
    </location>
</feature>
<feature type="compositionally biased region" description="Basic and acidic residues" evidence="1">
    <location>
        <begin position="1"/>
        <end position="10"/>
    </location>
</feature>
<evidence type="ECO:0000313" key="2">
    <source>
        <dbReference type="EnsemblPlants" id="Kaladp0053s0255.1.v1.1.CDS.1"/>
    </source>
</evidence>